<reference evidence="2" key="1">
    <citation type="submission" date="2022-08" db="UniProtKB">
        <authorList>
            <consortium name="EnsemblMetazoa"/>
        </authorList>
    </citation>
    <scope>IDENTIFICATION</scope>
    <source>
        <strain evidence="2">05x7-T-G4-1.051#20</strain>
    </source>
</reference>
<organism evidence="2 3">
    <name type="scientific">Magallana gigas</name>
    <name type="common">Pacific oyster</name>
    <name type="synonym">Crassostrea gigas</name>
    <dbReference type="NCBI Taxonomy" id="29159"/>
    <lineage>
        <taxon>Eukaryota</taxon>
        <taxon>Metazoa</taxon>
        <taxon>Spiralia</taxon>
        <taxon>Lophotrochozoa</taxon>
        <taxon>Mollusca</taxon>
        <taxon>Bivalvia</taxon>
        <taxon>Autobranchia</taxon>
        <taxon>Pteriomorphia</taxon>
        <taxon>Ostreida</taxon>
        <taxon>Ostreoidea</taxon>
        <taxon>Ostreidae</taxon>
        <taxon>Magallana</taxon>
    </lineage>
</organism>
<dbReference type="AlphaFoldDB" id="A0A8W8NDX1"/>
<dbReference type="Pfam" id="PF25273">
    <property type="entry name" value="DUF7869"/>
    <property type="match status" value="1"/>
</dbReference>
<keyword evidence="3" id="KW-1185">Reference proteome</keyword>
<sequence length="82" mass="9696">MFQNGFRQYLYFPLRVTLLQSKDLHFIQIKLPFLIVGHTHEDADQMFLRMSVHIARKSVRTRPILLDLAREAYHSMPNVPTS</sequence>
<evidence type="ECO:0000259" key="1">
    <source>
        <dbReference type="Pfam" id="PF25273"/>
    </source>
</evidence>
<evidence type="ECO:0000313" key="3">
    <source>
        <dbReference type="Proteomes" id="UP000005408"/>
    </source>
</evidence>
<dbReference type="EnsemblMetazoa" id="G4901.1">
    <property type="protein sequence ID" value="G4901.1:cds"/>
    <property type="gene ID" value="G4901"/>
</dbReference>
<feature type="domain" description="DUF7869" evidence="1">
    <location>
        <begin position="25"/>
        <end position="79"/>
    </location>
</feature>
<evidence type="ECO:0000313" key="2">
    <source>
        <dbReference type="EnsemblMetazoa" id="G4901.1:cds"/>
    </source>
</evidence>
<protein>
    <recommendedName>
        <fullName evidence="1">DUF7869 domain-containing protein</fullName>
    </recommendedName>
</protein>
<dbReference type="Proteomes" id="UP000005408">
    <property type="component" value="Unassembled WGS sequence"/>
</dbReference>
<accession>A0A8W8NDX1</accession>
<name>A0A8W8NDX1_MAGGI</name>
<dbReference type="InterPro" id="IPR057191">
    <property type="entry name" value="DUF7869"/>
</dbReference>
<proteinExistence type="predicted"/>